<dbReference type="InterPro" id="IPR019888">
    <property type="entry name" value="Tscrpt_reg_AsnC-like"/>
</dbReference>
<dbReference type="GO" id="GO:0006355">
    <property type="term" value="P:regulation of DNA-templated transcription"/>
    <property type="evidence" value="ECO:0007669"/>
    <property type="project" value="UniProtKB-ARBA"/>
</dbReference>
<keyword evidence="2" id="KW-0238">DNA-binding</keyword>
<keyword evidence="1" id="KW-0805">Transcription regulation</keyword>
<sequence>MYKLDQIDLDILAALQADGRITNVALARQVGLSPTPCLERVKSLEAAGLIQGYAARLSPAALGLGLTVFVQIGIERTSQAVFDDFRRAVLAIPEIQECHMVAGGYDYLLKVRVPDMAAYRHFLGAVLSGVPGIRETHTYPVMEEVKDSSAVPFGHLVAQA</sequence>
<evidence type="ECO:0000313" key="7">
    <source>
        <dbReference type="Proteomes" id="UP000663444"/>
    </source>
</evidence>
<evidence type="ECO:0000256" key="1">
    <source>
        <dbReference type="ARBA" id="ARBA00023015"/>
    </source>
</evidence>
<evidence type="ECO:0000256" key="4">
    <source>
        <dbReference type="ARBA" id="ARBA00023163"/>
    </source>
</evidence>
<dbReference type="Pfam" id="PF13412">
    <property type="entry name" value="HTH_24"/>
    <property type="match status" value="1"/>
</dbReference>
<feature type="domain" description="HTH asnC-type" evidence="5">
    <location>
        <begin position="4"/>
        <end position="65"/>
    </location>
</feature>
<dbReference type="PROSITE" id="PS00519">
    <property type="entry name" value="HTH_ASNC_1"/>
    <property type="match status" value="1"/>
</dbReference>
<dbReference type="Proteomes" id="UP000663444">
    <property type="component" value="Chromosome"/>
</dbReference>
<evidence type="ECO:0000256" key="3">
    <source>
        <dbReference type="ARBA" id="ARBA00023159"/>
    </source>
</evidence>
<dbReference type="AlphaFoldDB" id="A0A974PW13"/>
<protein>
    <submittedName>
        <fullName evidence="6">Lrp/AsnC ligand binding domain-containing protein</fullName>
    </submittedName>
</protein>
<dbReference type="RefSeq" id="WP_203385767.1">
    <property type="nucleotide sequence ID" value="NZ_CP064781.1"/>
</dbReference>
<dbReference type="InterPro" id="IPR036390">
    <property type="entry name" value="WH_DNA-bd_sf"/>
</dbReference>
<evidence type="ECO:0000313" key="6">
    <source>
        <dbReference type="EMBL" id="QRJ62239.1"/>
    </source>
</evidence>
<gene>
    <name evidence="6" type="ORF">IWH25_10560</name>
</gene>
<proteinExistence type="predicted"/>
<dbReference type="SUPFAM" id="SSF46785">
    <property type="entry name" value="Winged helix' DNA-binding domain"/>
    <property type="match status" value="1"/>
</dbReference>
<dbReference type="GO" id="GO:0043565">
    <property type="term" value="F:sequence-specific DNA binding"/>
    <property type="evidence" value="ECO:0007669"/>
    <property type="project" value="InterPro"/>
</dbReference>
<dbReference type="PANTHER" id="PTHR30154:SF0">
    <property type="entry name" value="LEUCINE-RESPONSIVE REGULATORY PROTEIN"/>
    <property type="match status" value="1"/>
</dbReference>
<accession>A0A974PW13</accession>
<dbReference type="InterPro" id="IPR011008">
    <property type="entry name" value="Dimeric_a/b-barrel"/>
</dbReference>
<keyword evidence="4" id="KW-0804">Transcription</keyword>
<keyword evidence="7" id="KW-1185">Reference proteome</keyword>
<reference evidence="6" key="1">
    <citation type="submission" date="2020-11" db="EMBL/GenBank/DDBJ databases">
        <title>Azospira restricta DSM 18626 genome sequence.</title>
        <authorList>
            <person name="Moe W.M."/>
        </authorList>
    </citation>
    <scope>NUCLEOTIDE SEQUENCE</scope>
    <source>
        <strain evidence="6">DSM 18626</strain>
    </source>
</reference>
<evidence type="ECO:0000256" key="2">
    <source>
        <dbReference type="ARBA" id="ARBA00023125"/>
    </source>
</evidence>
<dbReference type="Gene3D" id="1.10.10.10">
    <property type="entry name" value="Winged helix-like DNA-binding domain superfamily/Winged helix DNA-binding domain"/>
    <property type="match status" value="1"/>
</dbReference>
<name>A0A974PW13_9RHOO</name>
<dbReference type="EMBL" id="CP064781">
    <property type="protein sequence ID" value="QRJ62239.1"/>
    <property type="molecule type" value="Genomic_DNA"/>
</dbReference>
<dbReference type="GO" id="GO:0005829">
    <property type="term" value="C:cytosol"/>
    <property type="evidence" value="ECO:0007669"/>
    <property type="project" value="TreeGrafter"/>
</dbReference>
<dbReference type="PRINTS" id="PR00033">
    <property type="entry name" value="HTHASNC"/>
</dbReference>
<evidence type="ECO:0000259" key="5">
    <source>
        <dbReference type="PROSITE" id="PS50956"/>
    </source>
</evidence>
<dbReference type="InterPro" id="IPR000485">
    <property type="entry name" value="AsnC-type_HTH_dom"/>
</dbReference>
<dbReference type="InterPro" id="IPR011991">
    <property type="entry name" value="ArsR-like_HTH"/>
</dbReference>
<dbReference type="PANTHER" id="PTHR30154">
    <property type="entry name" value="LEUCINE-RESPONSIVE REGULATORY PROTEIN"/>
    <property type="match status" value="1"/>
</dbReference>
<dbReference type="SMART" id="SM00344">
    <property type="entry name" value="HTH_ASNC"/>
    <property type="match status" value="1"/>
</dbReference>
<dbReference type="SUPFAM" id="SSF54909">
    <property type="entry name" value="Dimeric alpha+beta barrel"/>
    <property type="match status" value="1"/>
</dbReference>
<dbReference type="CDD" id="cd00090">
    <property type="entry name" value="HTH_ARSR"/>
    <property type="match status" value="1"/>
</dbReference>
<dbReference type="InterPro" id="IPR019885">
    <property type="entry name" value="Tscrpt_reg_HTH_AsnC-type_CS"/>
</dbReference>
<dbReference type="KEGG" id="ares:IWH25_10560"/>
<dbReference type="InterPro" id="IPR019887">
    <property type="entry name" value="Tscrpt_reg_AsnC/Lrp_C"/>
</dbReference>
<keyword evidence="3" id="KW-0010">Activator</keyword>
<dbReference type="InterPro" id="IPR036388">
    <property type="entry name" value="WH-like_DNA-bd_sf"/>
</dbReference>
<dbReference type="GO" id="GO:0043200">
    <property type="term" value="P:response to amino acid"/>
    <property type="evidence" value="ECO:0007669"/>
    <property type="project" value="TreeGrafter"/>
</dbReference>
<dbReference type="PROSITE" id="PS50956">
    <property type="entry name" value="HTH_ASNC_2"/>
    <property type="match status" value="1"/>
</dbReference>
<dbReference type="Gene3D" id="3.30.70.920">
    <property type="match status" value="1"/>
</dbReference>
<organism evidence="6 7">
    <name type="scientific">Azospira restricta</name>
    <dbReference type="NCBI Taxonomy" id="404405"/>
    <lineage>
        <taxon>Bacteria</taxon>
        <taxon>Pseudomonadati</taxon>
        <taxon>Pseudomonadota</taxon>
        <taxon>Betaproteobacteria</taxon>
        <taxon>Rhodocyclales</taxon>
        <taxon>Rhodocyclaceae</taxon>
        <taxon>Azospira</taxon>
    </lineage>
</organism>
<dbReference type="Pfam" id="PF01037">
    <property type="entry name" value="AsnC_trans_reg"/>
    <property type="match status" value="1"/>
</dbReference>